<evidence type="ECO:0000256" key="6">
    <source>
        <dbReference type="ARBA" id="ARBA00022833"/>
    </source>
</evidence>
<dbReference type="InterPro" id="IPR013529">
    <property type="entry name" value="Glyco_hydro_42_N"/>
</dbReference>
<evidence type="ECO:0000256" key="3">
    <source>
        <dbReference type="ARBA" id="ARBA00012756"/>
    </source>
</evidence>
<dbReference type="InterPro" id="IPR029062">
    <property type="entry name" value="Class_I_gatase-like"/>
</dbReference>
<evidence type="ECO:0000313" key="10">
    <source>
        <dbReference type="EMBL" id="MFA9478494.1"/>
    </source>
</evidence>
<dbReference type="Gene3D" id="3.20.20.80">
    <property type="entry name" value="Glycosidases"/>
    <property type="match status" value="1"/>
</dbReference>
<keyword evidence="7" id="KW-0326">Glycosidase</keyword>
<comment type="similarity">
    <text evidence="2">Belongs to the glycosyl hydrolase 42 family.</text>
</comment>
<evidence type="ECO:0000259" key="9">
    <source>
        <dbReference type="Pfam" id="PF08532"/>
    </source>
</evidence>
<protein>
    <recommendedName>
        <fullName evidence="3">beta-galactosidase</fullName>
        <ecNumber evidence="3">3.2.1.23</ecNumber>
    </recommendedName>
</protein>
<dbReference type="Gene3D" id="3.40.50.880">
    <property type="match status" value="1"/>
</dbReference>
<dbReference type="Pfam" id="PF02449">
    <property type="entry name" value="Glyco_hydro_42"/>
    <property type="match status" value="1"/>
</dbReference>
<dbReference type="PANTHER" id="PTHR36447">
    <property type="entry name" value="BETA-GALACTOSIDASE GANA"/>
    <property type="match status" value="1"/>
</dbReference>
<evidence type="ECO:0000313" key="11">
    <source>
        <dbReference type="Proteomes" id="UP001575105"/>
    </source>
</evidence>
<organism evidence="10 11">
    <name type="scientific">Natronomicrosphaera hydrolytica</name>
    <dbReference type="NCBI Taxonomy" id="3242702"/>
    <lineage>
        <taxon>Bacteria</taxon>
        <taxon>Pseudomonadati</taxon>
        <taxon>Planctomycetota</taxon>
        <taxon>Phycisphaerae</taxon>
        <taxon>Phycisphaerales</taxon>
        <taxon>Phycisphaeraceae</taxon>
        <taxon>Natronomicrosphaera</taxon>
    </lineage>
</organism>
<keyword evidence="6" id="KW-0862">Zinc</keyword>
<proteinExistence type="inferred from homology"/>
<dbReference type="SUPFAM" id="SSF52317">
    <property type="entry name" value="Class I glutamine amidotransferase-like"/>
    <property type="match status" value="1"/>
</dbReference>
<keyword evidence="5" id="KW-0378">Hydrolase</keyword>
<keyword evidence="4" id="KW-0479">Metal-binding</keyword>
<dbReference type="Pfam" id="PF08532">
    <property type="entry name" value="Glyco_hydro_42M"/>
    <property type="match status" value="1"/>
</dbReference>
<comment type="catalytic activity">
    <reaction evidence="1">
        <text>Hydrolysis of terminal non-reducing beta-D-galactose residues in beta-D-galactosides.</text>
        <dbReference type="EC" id="3.2.1.23"/>
    </reaction>
</comment>
<feature type="domain" description="Glycoside hydrolase family 42 N-terminal" evidence="8">
    <location>
        <begin position="20"/>
        <end position="368"/>
    </location>
</feature>
<evidence type="ECO:0000256" key="1">
    <source>
        <dbReference type="ARBA" id="ARBA00001412"/>
    </source>
</evidence>
<evidence type="ECO:0000256" key="5">
    <source>
        <dbReference type="ARBA" id="ARBA00022801"/>
    </source>
</evidence>
<dbReference type="EC" id="3.2.1.23" evidence="3"/>
<dbReference type="InterPro" id="IPR017853">
    <property type="entry name" value="GH"/>
</dbReference>
<evidence type="ECO:0000256" key="4">
    <source>
        <dbReference type="ARBA" id="ARBA00022723"/>
    </source>
</evidence>
<evidence type="ECO:0000256" key="7">
    <source>
        <dbReference type="ARBA" id="ARBA00023295"/>
    </source>
</evidence>
<evidence type="ECO:0000256" key="2">
    <source>
        <dbReference type="ARBA" id="ARBA00005940"/>
    </source>
</evidence>
<gene>
    <name evidence="10" type="ORF">ACERK3_09320</name>
</gene>
<dbReference type="InterPro" id="IPR003476">
    <property type="entry name" value="Glyco_hydro_42"/>
</dbReference>
<dbReference type="SUPFAM" id="SSF51445">
    <property type="entry name" value="(Trans)glycosidases"/>
    <property type="match status" value="1"/>
</dbReference>
<dbReference type="CDD" id="cd03143">
    <property type="entry name" value="A4_beta-galactosidase_middle_domain"/>
    <property type="match status" value="1"/>
</dbReference>
<feature type="domain" description="Beta-galactosidase trimerisation" evidence="9">
    <location>
        <begin position="397"/>
        <end position="594"/>
    </location>
</feature>
<dbReference type="RefSeq" id="WP_425345420.1">
    <property type="nucleotide sequence ID" value="NZ_JBGUBD010000005.1"/>
</dbReference>
<dbReference type="EMBL" id="JBGUBD010000005">
    <property type="protein sequence ID" value="MFA9478494.1"/>
    <property type="molecule type" value="Genomic_DNA"/>
</dbReference>
<dbReference type="InterPro" id="IPR013738">
    <property type="entry name" value="Beta_galactosidase_Trimer"/>
</dbReference>
<reference evidence="10 11" key="1">
    <citation type="submission" date="2024-08" db="EMBL/GenBank/DDBJ databases">
        <title>Whole-genome sequencing of halo(alkali)philic microorganisms from hypersaline lakes.</title>
        <authorList>
            <person name="Sorokin D.Y."/>
            <person name="Merkel A.Y."/>
            <person name="Messina E."/>
            <person name="Yakimov M."/>
        </authorList>
    </citation>
    <scope>NUCLEOTIDE SEQUENCE [LARGE SCALE GENOMIC DNA]</scope>
    <source>
        <strain evidence="10 11">AB-hyl4</strain>
    </source>
</reference>
<name>A0ABV4U7K7_9BACT</name>
<accession>A0ABV4U7K7</accession>
<comment type="caution">
    <text evidence="10">The sequence shown here is derived from an EMBL/GenBank/DDBJ whole genome shotgun (WGS) entry which is preliminary data.</text>
</comment>
<dbReference type="PANTHER" id="PTHR36447:SF2">
    <property type="entry name" value="BETA-GALACTOSIDASE YESZ"/>
    <property type="match status" value="1"/>
</dbReference>
<dbReference type="Proteomes" id="UP001575105">
    <property type="component" value="Unassembled WGS sequence"/>
</dbReference>
<keyword evidence="11" id="KW-1185">Reference proteome</keyword>
<sequence>MTAFFPFGTQYHRAPTPLPEEWAGDLKRIAEAGYTHVQYRPQWRWHESVRGRYVFDDLDRLFDLASENGLRVVLKPMLETAPDWVFQELGGTRIGFHGVPISPVAIGAFYVGGWLPCFDNPQVMAAAKAFVEKLVRRYREHPALWFYDAWNEPRSRPLGQCHCEHSLRSYQDWMSDRFGSIEQINEYLGKRWTSLRTIRPPASAGDYVEMYFWRKWAASAVAEHVQGVVETMREADPDRTVLAHAGFCSVLQDPVCDANDDVLVASKADRYGTSFPVNLWPKQPLHHTQADLISDWLRRVAPDYWCHEFYPNEANWCEPPNPQTLDRLVWMALAGGTAGFTFWQFRSERIGNESNGWGMREINGEPTARSEVCDRIAGILRDHGALLVDSHRPPAPVALMYSRDSDVLGRVEAMALRDQDPSLERSSDEYRYKQALFRSHFLYQALGYTTDMVTPGDDLVGRAVVHVSAMEMVDQATADRLIQYVKAGGTLIIEHPFACRDDRTWVAPERPTHGLAEQLGWREAARVALGSSRQPVRFANGRTIEAAGLRVDLALTAGEPVAEWSDGAVAAVRRRLGDGVVYTLGVNLSLSASGQWDDAALDVLNDLLREAGVQPEYEVDRGLLVRRRQGPAGEVWFAFNVGAEPAALTLPAEPVAVWHETVAERSGRQVTIPPGATWVAALPICQSRDAVDGQFRPDGVEHVSTGP</sequence>
<evidence type="ECO:0000259" key="8">
    <source>
        <dbReference type="Pfam" id="PF02449"/>
    </source>
</evidence>